<dbReference type="Pfam" id="PF04442">
    <property type="entry name" value="CtaG_Cox11"/>
    <property type="match status" value="1"/>
</dbReference>
<dbReference type="InterPro" id="IPR007533">
    <property type="entry name" value="Cyt_c_oxidase_assmbl_CtaG"/>
</dbReference>
<evidence type="ECO:0000256" key="10">
    <source>
        <dbReference type="SAM" id="MobiDB-lite"/>
    </source>
</evidence>
<dbReference type="SUPFAM" id="SSF110111">
    <property type="entry name" value="Ctag/Cox11"/>
    <property type="match status" value="1"/>
</dbReference>
<keyword evidence="13" id="KW-1185">Reference proteome</keyword>
<protein>
    <recommendedName>
        <fullName evidence="4">Cytochrome c oxidase assembly protein CtaG</fullName>
    </recommendedName>
</protein>
<evidence type="ECO:0000256" key="4">
    <source>
        <dbReference type="ARBA" id="ARBA00015384"/>
    </source>
</evidence>
<keyword evidence="8" id="KW-0186">Copper</keyword>
<gene>
    <name evidence="12" type="ORF">PCO31111_00315</name>
</gene>
<dbReference type="NCBIfam" id="NF003465">
    <property type="entry name" value="PRK05089.1"/>
    <property type="match status" value="1"/>
</dbReference>
<organism evidence="12 13">
    <name type="scientific">Pandoraea communis</name>
    <dbReference type="NCBI Taxonomy" id="2508297"/>
    <lineage>
        <taxon>Bacteria</taxon>
        <taxon>Pseudomonadati</taxon>
        <taxon>Pseudomonadota</taxon>
        <taxon>Betaproteobacteria</taxon>
        <taxon>Burkholderiales</taxon>
        <taxon>Burkholderiaceae</taxon>
        <taxon>Pandoraea</taxon>
    </lineage>
</organism>
<evidence type="ECO:0000256" key="11">
    <source>
        <dbReference type="SAM" id="Phobius"/>
    </source>
</evidence>
<dbReference type="AlphaFoldDB" id="A0A5E4RT15"/>
<dbReference type="InterPro" id="IPR023471">
    <property type="entry name" value="CtaG/Cox11_dom_sf"/>
</dbReference>
<dbReference type="GO" id="GO:0005886">
    <property type="term" value="C:plasma membrane"/>
    <property type="evidence" value="ECO:0007669"/>
    <property type="project" value="UniProtKB-SubCell"/>
</dbReference>
<comment type="similarity">
    <text evidence="3">Belongs to the COX11/CtaG family.</text>
</comment>
<feature type="compositionally biased region" description="Gly residues" evidence="10">
    <location>
        <begin position="212"/>
        <end position="221"/>
    </location>
</feature>
<feature type="transmembrane region" description="Helical" evidence="11">
    <location>
        <begin position="31"/>
        <end position="49"/>
    </location>
</feature>
<evidence type="ECO:0000256" key="1">
    <source>
        <dbReference type="ARBA" id="ARBA00004007"/>
    </source>
</evidence>
<dbReference type="Proteomes" id="UP000383971">
    <property type="component" value="Unassembled WGS sequence"/>
</dbReference>
<name>A0A5E4RT15_9BURK</name>
<evidence type="ECO:0000256" key="5">
    <source>
        <dbReference type="ARBA" id="ARBA00022692"/>
    </source>
</evidence>
<evidence type="ECO:0000256" key="6">
    <source>
        <dbReference type="ARBA" id="ARBA00022968"/>
    </source>
</evidence>
<comment type="function">
    <text evidence="1">Exerts its effect at some terminal stage of cytochrome c oxidase synthesis, probably by being involved in the insertion of the copper B into subunit I.</text>
</comment>
<proteinExistence type="inferred from homology"/>
<evidence type="ECO:0000256" key="3">
    <source>
        <dbReference type="ARBA" id="ARBA00009620"/>
    </source>
</evidence>
<evidence type="ECO:0000256" key="9">
    <source>
        <dbReference type="ARBA" id="ARBA00023136"/>
    </source>
</evidence>
<evidence type="ECO:0000256" key="2">
    <source>
        <dbReference type="ARBA" id="ARBA00004382"/>
    </source>
</evidence>
<comment type="subcellular location">
    <subcellularLocation>
        <location evidence="2">Cell inner membrane</location>
        <topology evidence="2">Single-pass type II membrane protein</topology>
        <orientation evidence="2">Periplasmic side</orientation>
    </subcellularLocation>
</comment>
<keyword evidence="6" id="KW-0735">Signal-anchor</keyword>
<dbReference type="Gene3D" id="2.60.370.10">
    <property type="entry name" value="Ctag/Cox11"/>
    <property type="match status" value="1"/>
</dbReference>
<accession>A0A5E4RT15</accession>
<evidence type="ECO:0000256" key="8">
    <source>
        <dbReference type="ARBA" id="ARBA00023008"/>
    </source>
</evidence>
<evidence type="ECO:0000313" key="12">
    <source>
        <dbReference type="EMBL" id="VVD65038.1"/>
    </source>
</evidence>
<keyword evidence="5 11" id="KW-0812">Transmembrane</keyword>
<keyword evidence="9 11" id="KW-0472">Membrane</keyword>
<feature type="region of interest" description="Disordered" evidence="10">
    <location>
        <begin position="199"/>
        <end position="221"/>
    </location>
</feature>
<dbReference type="PANTHER" id="PTHR21320:SF3">
    <property type="entry name" value="CYTOCHROME C OXIDASE ASSEMBLY PROTEIN COX11, MITOCHONDRIAL-RELATED"/>
    <property type="match status" value="1"/>
</dbReference>
<dbReference type="EMBL" id="CABPSE010000001">
    <property type="protein sequence ID" value="VVD65038.1"/>
    <property type="molecule type" value="Genomic_DNA"/>
</dbReference>
<sequence length="221" mass="23867">MPHGMDTIERGAIKANMGGLRRINVRTFSKLLLLVAVMFGFGYAMVPFYRAFCDLVGINQLGDRTTEIAARNSQIDESRTITVEFDANAQGPLRFKPAKSSLTVHPGQMATIEYEVANQQPHEVRAQAIPSYAPAQAASYFKKIECFCFTQQTLKAGEAKEFPVVFVVDTKLPKDVNTITLSYTFFDLGKSDANQRADATAGAQSGKLSAGATGGGKGSNG</sequence>
<reference evidence="12 13" key="1">
    <citation type="submission" date="2019-08" db="EMBL/GenBank/DDBJ databases">
        <authorList>
            <person name="Peeters C."/>
        </authorList>
    </citation>
    <scope>NUCLEOTIDE SEQUENCE [LARGE SCALE GENOMIC DNA]</scope>
    <source>
        <strain evidence="12 13">LMG 31111</strain>
    </source>
</reference>
<dbReference type="PANTHER" id="PTHR21320">
    <property type="entry name" value="CYTOCHROME C OXIDASE ASSEMBLY PROTEIN COX11-RELATED"/>
    <property type="match status" value="1"/>
</dbReference>
<dbReference type="GO" id="GO:0005507">
    <property type="term" value="F:copper ion binding"/>
    <property type="evidence" value="ECO:0007669"/>
    <property type="project" value="InterPro"/>
</dbReference>
<keyword evidence="7 11" id="KW-1133">Transmembrane helix</keyword>
<evidence type="ECO:0000313" key="13">
    <source>
        <dbReference type="Proteomes" id="UP000383971"/>
    </source>
</evidence>
<evidence type="ECO:0000256" key="7">
    <source>
        <dbReference type="ARBA" id="ARBA00022989"/>
    </source>
</evidence>